<dbReference type="Proteomes" id="UP000320421">
    <property type="component" value="Chromosome"/>
</dbReference>
<evidence type="ECO:0000313" key="2">
    <source>
        <dbReference type="EMBL" id="QDT18521.1"/>
    </source>
</evidence>
<accession>A0A517PGL9</accession>
<organism evidence="2 3">
    <name type="scientific">Gimesia chilikensis</name>
    <dbReference type="NCBI Taxonomy" id="2605989"/>
    <lineage>
        <taxon>Bacteria</taxon>
        <taxon>Pseudomonadati</taxon>
        <taxon>Planctomycetota</taxon>
        <taxon>Planctomycetia</taxon>
        <taxon>Planctomycetales</taxon>
        <taxon>Planctomycetaceae</taxon>
        <taxon>Gimesia</taxon>
    </lineage>
</organism>
<keyword evidence="3" id="KW-1185">Reference proteome</keyword>
<evidence type="ECO:0000313" key="3">
    <source>
        <dbReference type="Proteomes" id="UP000320421"/>
    </source>
</evidence>
<keyword evidence="1" id="KW-1133">Transmembrane helix</keyword>
<evidence type="ECO:0008006" key="4">
    <source>
        <dbReference type="Google" id="ProtNLM"/>
    </source>
</evidence>
<feature type="transmembrane region" description="Helical" evidence="1">
    <location>
        <begin position="12"/>
        <end position="36"/>
    </location>
</feature>
<reference evidence="2 3" key="1">
    <citation type="submission" date="2019-02" db="EMBL/GenBank/DDBJ databases">
        <title>Deep-cultivation of Planctomycetes and their phenomic and genomic characterization uncovers novel biology.</title>
        <authorList>
            <person name="Wiegand S."/>
            <person name="Jogler M."/>
            <person name="Boedeker C."/>
            <person name="Pinto D."/>
            <person name="Vollmers J."/>
            <person name="Rivas-Marin E."/>
            <person name="Kohn T."/>
            <person name="Peeters S.H."/>
            <person name="Heuer A."/>
            <person name="Rast P."/>
            <person name="Oberbeckmann S."/>
            <person name="Bunk B."/>
            <person name="Jeske O."/>
            <person name="Meyerdierks A."/>
            <person name="Storesund J.E."/>
            <person name="Kallscheuer N."/>
            <person name="Luecker S."/>
            <person name="Lage O.M."/>
            <person name="Pohl T."/>
            <person name="Merkel B.J."/>
            <person name="Hornburger P."/>
            <person name="Mueller R.-W."/>
            <person name="Bruemmer F."/>
            <person name="Labrenz M."/>
            <person name="Spormann A.M."/>
            <person name="Op den Camp H."/>
            <person name="Overmann J."/>
            <person name="Amann R."/>
            <person name="Jetten M.S.M."/>
            <person name="Mascher T."/>
            <person name="Medema M.H."/>
            <person name="Devos D.P."/>
            <person name="Kaster A.-K."/>
            <person name="Ovreas L."/>
            <person name="Rohde M."/>
            <person name="Galperin M.Y."/>
            <person name="Jogler C."/>
        </authorList>
    </citation>
    <scope>NUCLEOTIDE SEQUENCE [LARGE SCALE GENOMIC DNA]</scope>
    <source>
        <strain evidence="2 3">HG66A1</strain>
    </source>
</reference>
<name>A0A517PGL9_9PLAN</name>
<dbReference type="RefSeq" id="WP_145180130.1">
    <property type="nucleotide sequence ID" value="NZ_CP036266.1"/>
</dbReference>
<keyword evidence="1" id="KW-0472">Membrane</keyword>
<keyword evidence="1" id="KW-0812">Transmembrane</keyword>
<dbReference type="AlphaFoldDB" id="A0A517PGL9"/>
<proteinExistence type="predicted"/>
<dbReference type="OrthoDB" id="278295at2"/>
<sequence length="92" mass="9958">MKNILNQLINDEAGFIVSAELVLISSIAVLAMIVGLSEVANNVNQELEDVGSAFSSINQTYNLCEVSGHKGELSGSNFRDCPDFCSGQWDIY</sequence>
<gene>
    <name evidence="2" type="ORF">HG66A1_02820</name>
</gene>
<dbReference type="EMBL" id="CP036266">
    <property type="protein sequence ID" value="QDT18521.1"/>
    <property type="molecule type" value="Genomic_DNA"/>
</dbReference>
<evidence type="ECO:0000256" key="1">
    <source>
        <dbReference type="SAM" id="Phobius"/>
    </source>
</evidence>
<protein>
    <recommendedName>
        <fullName evidence="4">Branched-chain amino acid aminotransferase</fullName>
    </recommendedName>
</protein>